<reference evidence="1" key="1">
    <citation type="journal article" date="2023" name="Mol. Phylogenet. Evol.">
        <title>Genome-scale phylogeny and comparative genomics of the fungal order Sordariales.</title>
        <authorList>
            <person name="Hensen N."/>
            <person name="Bonometti L."/>
            <person name="Westerberg I."/>
            <person name="Brannstrom I.O."/>
            <person name="Guillou S."/>
            <person name="Cros-Aarteil S."/>
            <person name="Calhoun S."/>
            <person name="Haridas S."/>
            <person name="Kuo A."/>
            <person name="Mondo S."/>
            <person name="Pangilinan J."/>
            <person name="Riley R."/>
            <person name="LaButti K."/>
            <person name="Andreopoulos B."/>
            <person name="Lipzen A."/>
            <person name="Chen C."/>
            <person name="Yan M."/>
            <person name="Daum C."/>
            <person name="Ng V."/>
            <person name="Clum A."/>
            <person name="Steindorff A."/>
            <person name="Ohm R.A."/>
            <person name="Martin F."/>
            <person name="Silar P."/>
            <person name="Natvig D.O."/>
            <person name="Lalanne C."/>
            <person name="Gautier V."/>
            <person name="Ament-Velasquez S.L."/>
            <person name="Kruys A."/>
            <person name="Hutchinson M.I."/>
            <person name="Powell A.J."/>
            <person name="Barry K."/>
            <person name="Miller A.N."/>
            <person name="Grigoriev I.V."/>
            <person name="Debuchy R."/>
            <person name="Gladieux P."/>
            <person name="Hiltunen Thoren M."/>
            <person name="Johannesson H."/>
        </authorList>
    </citation>
    <scope>NUCLEOTIDE SEQUENCE</scope>
    <source>
        <strain evidence="1">CBS 314.62</strain>
    </source>
</reference>
<gene>
    <name evidence="1" type="ORF">B0T22DRAFT_520596</name>
</gene>
<organism evidence="1 2">
    <name type="scientific">Podospora appendiculata</name>
    <dbReference type="NCBI Taxonomy" id="314037"/>
    <lineage>
        <taxon>Eukaryota</taxon>
        <taxon>Fungi</taxon>
        <taxon>Dikarya</taxon>
        <taxon>Ascomycota</taxon>
        <taxon>Pezizomycotina</taxon>
        <taxon>Sordariomycetes</taxon>
        <taxon>Sordariomycetidae</taxon>
        <taxon>Sordariales</taxon>
        <taxon>Podosporaceae</taxon>
        <taxon>Podospora</taxon>
    </lineage>
</organism>
<proteinExistence type="predicted"/>
<protein>
    <submittedName>
        <fullName evidence="1">Uncharacterized protein</fullName>
    </submittedName>
</protein>
<keyword evidence="2" id="KW-1185">Reference proteome</keyword>
<accession>A0AAE0X3L1</accession>
<comment type="caution">
    <text evidence="1">The sequence shown here is derived from an EMBL/GenBank/DDBJ whole genome shotgun (WGS) entry which is preliminary data.</text>
</comment>
<sequence length="99" mass="11248">MGPQANSRDNALAGPHGMAKTARFSSVMRQASFHEPDEGGCVVYLPSRAVSGRDLKQRLDKLLPKTVEYSLHLRRDIYSVRIPQYKEDQVREYIYATHA</sequence>
<name>A0AAE0X3L1_9PEZI</name>
<evidence type="ECO:0000313" key="2">
    <source>
        <dbReference type="Proteomes" id="UP001270362"/>
    </source>
</evidence>
<dbReference type="Proteomes" id="UP001270362">
    <property type="component" value="Unassembled WGS sequence"/>
</dbReference>
<dbReference type="AlphaFoldDB" id="A0AAE0X3L1"/>
<dbReference type="EMBL" id="JAULSO010000004">
    <property type="protein sequence ID" value="KAK3684089.1"/>
    <property type="molecule type" value="Genomic_DNA"/>
</dbReference>
<reference evidence="1" key="2">
    <citation type="submission" date="2023-06" db="EMBL/GenBank/DDBJ databases">
        <authorList>
            <consortium name="Lawrence Berkeley National Laboratory"/>
            <person name="Haridas S."/>
            <person name="Hensen N."/>
            <person name="Bonometti L."/>
            <person name="Westerberg I."/>
            <person name="Brannstrom I.O."/>
            <person name="Guillou S."/>
            <person name="Cros-Aarteil S."/>
            <person name="Calhoun S."/>
            <person name="Kuo A."/>
            <person name="Mondo S."/>
            <person name="Pangilinan J."/>
            <person name="Riley R."/>
            <person name="Labutti K."/>
            <person name="Andreopoulos B."/>
            <person name="Lipzen A."/>
            <person name="Chen C."/>
            <person name="Yanf M."/>
            <person name="Daum C."/>
            <person name="Ng V."/>
            <person name="Clum A."/>
            <person name="Steindorff A."/>
            <person name="Ohm R."/>
            <person name="Martin F."/>
            <person name="Silar P."/>
            <person name="Natvig D."/>
            <person name="Lalanne C."/>
            <person name="Gautier V."/>
            <person name="Ament-Velasquez S.L."/>
            <person name="Kruys A."/>
            <person name="Hutchinson M.I."/>
            <person name="Powell A.J."/>
            <person name="Barry K."/>
            <person name="Miller A.N."/>
            <person name="Grigoriev I.V."/>
            <person name="Debuchy R."/>
            <person name="Gladieux P."/>
            <person name="Thoren M.H."/>
            <person name="Johannesson H."/>
        </authorList>
    </citation>
    <scope>NUCLEOTIDE SEQUENCE</scope>
    <source>
        <strain evidence="1">CBS 314.62</strain>
    </source>
</reference>
<evidence type="ECO:0000313" key="1">
    <source>
        <dbReference type="EMBL" id="KAK3684089.1"/>
    </source>
</evidence>